<dbReference type="FunFam" id="1.10.287.110:FF:000034">
    <property type="entry name" value="Chaperone protein DnaJ"/>
    <property type="match status" value="1"/>
</dbReference>
<dbReference type="CDD" id="cd06257">
    <property type="entry name" value="DnaJ"/>
    <property type="match status" value="1"/>
</dbReference>
<dbReference type="FunFam" id="2.10.230.10:FF:000002">
    <property type="entry name" value="Molecular chaperone DnaJ"/>
    <property type="match status" value="1"/>
</dbReference>
<keyword evidence="10 14" id="KW-0143">Chaperone</keyword>
<dbReference type="CDD" id="cd10719">
    <property type="entry name" value="DnaJ_zf"/>
    <property type="match status" value="1"/>
</dbReference>
<feature type="repeat" description="CXXCXGXG motif" evidence="14">
    <location>
        <begin position="178"/>
        <end position="185"/>
    </location>
</feature>
<dbReference type="GO" id="GO:0031072">
    <property type="term" value="F:heat shock protein binding"/>
    <property type="evidence" value="ECO:0007669"/>
    <property type="project" value="InterPro"/>
</dbReference>
<dbReference type="Proteomes" id="UP000095546">
    <property type="component" value="Unassembled WGS sequence"/>
</dbReference>
<feature type="binding site" evidence="14">
    <location>
        <position position="218"/>
    </location>
    <ligand>
        <name>Zn(2+)</name>
        <dbReference type="ChEBI" id="CHEBI:29105"/>
        <label>1</label>
    </ligand>
</feature>
<dbReference type="InterPro" id="IPR036410">
    <property type="entry name" value="HSP_DnaJ_Cys-rich_dom_sf"/>
</dbReference>
<feature type="binding site" evidence="14">
    <location>
        <position position="221"/>
    </location>
    <ligand>
        <name>Zn(2+)</name>
        <dbReference type="ChEBI" id="CHEBI:29105"/>
        <label>1</label>
    </ligand>
</feature>
<dbReference type="PROSITE" id="PS51188">
    <property type="entry name" value="ZF_CR"/>
    <property type="match status" value="1"/>
</dbReference>
<dbReference type="PANTHER" id="PTHR43096:SF48">
    <property type="entry name" value="CHAPERONE PROTEIN DNAJ"/>
    <property type="match status" value="1"/>
</dbReference>
<feature type="repeat" description="CXXCXGXG motif" evidence="14">
    <location>
        <begin position="161"/>
        <end position="168"/>
    </location>
</feature>
<sequence>MSEKRDYYEVLGVDKSADEKEIKRAYKKLARKYHPDLNPDNPKEAEEKFKEINEAYDVLKDPKKRAQYDQFGAGAFDGTGGFSGAGAGGFGGFSDFGGFGGGGEGGFNDIFDMFFGGAGARHARQPGPERGNDLRYDLSISFEDAAFGKKVELEVPRTVECPTCHGSGAAAGTSPETCPHCHGTGQQQVVRNTAFGRMMSTQTCPHCHGTGKVVKTPCKDCHGTGRKRETSKVTVNIPKGVDQGSRVRLSGAGEAGRNGGGYGDLYVYIFVKPHKLYTRQGNDVIVEVPITFVQAALGGSVQVPTLDGPVDLKIPAGIQSGKVLRIKGRGIPFLRGSGRGDELVHIKVLTPQNLSGRQKELLREFGEISGDKVNPEQKSFLDDLKRFFKK</sequence>
<feature type="zinc finger region" description="CR-type" evidence="15">
    <location>
        <begin position="148"/>
        <end position="230"/>
    </location>
</feature>
<keyword evidence="8 14" id="KW-0862">Zinc</keyword>
<dbReference type="SUPFAM" id="SSF49493">
    <property type="entry name" value="HSP40/DnaJ peptide-binding domain"/>
    <property type="match status" value="2"/>
</dbReference>
<evidence type="ECO:0000256" key="5">
    <source>
        <dbReference type="ARBA" id="ARBA00022723"/>
    </source>
</evidence>
<dbReference type="CDD" id="cd10747">
    <property type="entry name" value="DnaJ_C"/>
    <property type="match status" value="1"/>
</dbReference>
<dbReference type="Gene3D" id="1.10.287.110">
    <property type="entry name" value="DnaJ domain"/>
    <property type="match status" value="1"/>
</dbReference>
<dbReference type="SUPFAM" id="SSF46565">
    <property type="entry name" value="Chaperone J-domain"/>
    <property type="match status" value="1"/>
</dbReference>
<comment type="function">
    <text evidence="11 14">Participates actively in the response to hyperosmotic and heat shock by preventing the aggregation of stress-denatured proteins and by disaggregating proteins, also in an autonomous, DnaK-independent fashion. Unfolded proteins bind initially to DnaJ; upon interaction with the DnaJ-bound protein, DnaK hydrolyzes its bound ATP, resulting in the formation of a stable complex. GrpE releases ADP from DnaK; ATP binding to DnaK triggers the release of the substrate protein, thus completing the reaction cycle. Several rounds of ATP-dependent interactions between DnaJ, DnaK and GrpE are required for fully efficient folding. Also involved, together with DnaK and GrpE, in the DNA replication of plasmids through activation of initiation proteins.</text>
</comment>
<dbReference type="HAMAP" id="MF_01152">
    <property type="entry name" value="DnaJ"/>
    <property type="match status" value="1"/>
</dbReference>
<dbReference type="GO" id="GO:0005737">
    <property type="term" value="C:cytoplasm"/>
    <property type="evidence" value="ECO:0007669"/>
    <property type="project" value="UniProtKB-SubCell"/>
</dbReference>
<dbReference type="Gene3D" id="2.10.230.10">
    <property type="entry name" value="Heat shock protein DnaJ, cysteine-rich domain"/>
    <property type="match status" value="1"/>
</dbReference>
<dbReference type="GO" id="GO:0008270">
    <property type="term" value="F:zinc ion binding"/>
    <property type="evidence" value="ECO:0007669"/>
    <property type="project" value="UniProtKB-UniRule"/>
</dbReference>
<dbReference type="GO" id="GO:0042026">
    <property type="term" value="P:protein refolding"/>
    <property type="evidence" value="ECO:0007669"/>
    <property type="project" value="TreeGrafter"/>
</dbReference>
<evidence type="ECO:0000256" key="14">
    <source>
        <dbReference type="HAMAP-Rule" id="MF_01152"/>
    </source>
</evidence>
<dbReference type="PANTHER" id="PTHR43096">
    <property type="entry name" value="DNAJ HOMOLOG 1, MITOCHONDRIAL-RELATED"/>
    <property type="match status" value="1"/>
</dbReference>
<keyword evidence="7 14" id="KW-0863">Zinc-finger</keyword>
<keyword evidence="5 14" id="KW-0479">Metal-binding</keyword>
<dbReference type="eggNOG" id="COG0484">
    <property type="taxonomic scope" value="Bacteria"/>
</dbReference>
<comment type="cofactor">
    <cofactor evidence="14">
        <name>Zn(2+)</name>
        <dbReference type="ChEBI" id="CHEBI:29105"/>
    </cofactor>
    <text evidence="14">Binds 2 Zn(2+) ions per monomer.</text>
</comment>
<feature type="binding site" evidence="14">
    <location>
        <position position="164"/>
    </location>
    <ligand>
        <name>Zn(2+)</name>
        <dbReference type="ChEBI" id="CHEBI:29105"/>
        <label>1</label>
    </ligand>
</feature>
<dbReference type="SMART" id="SM00271">
    <property type="entry name" value="DnaJ"/>
    <property type="match status" value="1"/>
</dbReference>
<dbReference type="PROSITE" id="PS00636">
    <property type="entry name" value="DNAJ_1"/>
    <property type="match status" value="1"/>
</dbReference>
<feature type="repeat" description="CXXCXGXG motif" evidence="14">
    <location>
        <begin position="204"/>
        <end position="211"/>
    </location>
</feature>
<evidence type="ECO:0000313" key="18">
    <source>
        <dbReference type="EMBL" id="CUN35017.1"/>
    </source>
</evidence>
<dbReference type="SUPFAM" id="SSF57938">
    <property type="entry name" value="DnaJ/Hsp40 cysteine-rich domain"/>
    <property type="match status" value="1"/>
</dbReference>
<feature type="repeat" description="CXXCXGXG motif" evidence="14">
    <location>
        <begin position="218"/>
        <end position="225"/>
    </location>
</feature>
<dbReference type="NCBIfam" id="TIGR02349">
    <property type="entry name" value="DnaJ_bact"/>
    <property type="match status" value="1"/>
</dbReference>
<feature type="binding site" evidence="14">
    <location>
        <position position="161"/>
    </location>
    <ligand>
        <name>Zn(2+)</name>
        <dbReference type="ChEBI" id="CHEBI:29105"/>
        <label>1</label>
    </ligand>
</feature>
<dbReference type="PRINTS" id="PR00625">
    <property type="entry name" value="JDOMAIN"/>
</dbReference>
<feature type="binding site" evidence="14">
    <location>
        <position position="204"/>
    </location>
    <ligand>
        <name>Zn(2+)</name>
        <dbReference type="ChEBI" id="CHEBI:29105"/>
        <label>2</label>
    </ligand>
</feature>
<dbReference type="InterPro" id="IPR018253">
    <property type="entry name" value="DnaJ_domain_CS"/>
</dbReference>
<dbReference type="STRING" id="187979.ERS852385_00077"/>
<evidence type="ECO:0000256" key="7">
    <source>
        <dbReference type="ARBA" id="ARBA00022771"/>
    </source>
</evidence>
<evidence type="ECO:0000256" key="9">
    <source>
        <dbReference type="ARBA" id="ARBA00023016"/>
    </source>
</evidence>
<dbReference type="AlphaFoldDB" id="A0A173W979"/>
<dbReference type="RefSeq" id="WP_055159896.1">
    <property type="nucleotide sequence ID" value="NZ_CABIWZ010000001.1"/>
</dbReference>
<organism evidence="18 19">
    <name type="scientific">Mitsuokella jalaludinii</name>
    <dbReference type="NCBI Taxonomy" id="187979"/>
    <lineage>
        <taxon>Bacteria</taxon>
        <taxon>Bacillati</taxon>
        <taxon>Bacillota</taxon>
        <taxon>Negativicutes</taxon>
        <taxon>Selenomonadales</taxon>
        <taxon>Selenomonadaceae</taxon>
        <taxon>Mitsuokella</taxon>
    </lineage>
</organism>
<dbReference type="Pfam" id="PF00684">
    <property type="entry name" value="DnaJ_CXXCXGXG"/>
    <property type="match status" value="1"/>
</dbReference>
<name>A0A173W979_9FIRM</name>
<feature type="domain" description="J" evidence="16">
    <location>
        <begin position="6"/>
        <end position="72"/>
    </location>
</feature>
<dbReference type="InterPro" id="IPR036869">
    <property type="entry name" value="J_dom_sf"/>
</dbReference>
<keyword evidence="9 14" id="KW-0346">Stress response</keyword>
<dbReference type="NCBIfam" id="NF008035">
    <property type="entry name" value="PRK10767.1"/>
    <property type="match status" value="1"/>
</dbReference>
<proteinExistence type="inferred from homology"/>
<keyword evidence="3 14" id="KW-0963">Cytoplasm</keyword>
<dbReference type="InterPro" id="IPR012724">
    <property type="entry name" value="DnaJ"/>
</dbReference>
<dbReference type="GO" id="GO:0006260">
    <property type="term" value="P:DNA replication"/>
    <property type="evidence" value="ECO:0007669"/>
    <property type="project" value="UniProtKB-KW"/>
</dbReference>
<evidence type="ECO:0000256" key="8">
    <source>
        <dbReference type="ARBA" id="ARBA00022833"/>
    </source>
</evidence>
<dbReference type="GO" id="GO:0051082">
    <property type="term" value="F:unfolded protein binding"/>
    <property type="evidence" value="ECO:0007669"/>
    <property type="project" value="UniProtKB-UniRule"/>
</dbReference>
<reference evidence="18 19" key="1">
    <citation type="submission" date="2015-09" db="EMBL/GenBank/DDBJ databases">
        <authorList>
            <consortium name="Pathogen Informatics"/>
        </authorList>
    </citation>
    <scope>NUCLEOTIDE SEQUENCE [LARGE SCALE GENOMIC DNA]</scope>
    <source>
        <strain evidence="18 19">2789STDY5608828</strain>
    </source>
</reference>
<evidence type="ECO:0000256" key="12">
    <source>
        <dbReference type="ARBA" id="ARBA00061004"/>
    </source>
</evidence>
<comment type="similarity">
    <text evidence="12 14">Belongs to the DnaJ family.</text>
</comment>
<evidence type="ECO:0000256" key="4">
    <source>
        <dbReference type="ARBA" id="ARBA00022705"/>
    </source>
</evidence>
<evidence type="ECO:0000256" key="11">
    <source>
        <dbReference type="ARBA" id="ARBA00053423"/>
    </source>
</evidence>
<evidence type="ECO:0000256" key="13">
    <source>
        <dbReference type="ARBA" id="ARBA00067609"/>
    </source>
</evidence>
<dbReference type="Gene3D" id="2.60.260.20">
    <property type="entry name" value="Urease metallochaperone UreE, N-terminal domain"/>
    <property type="match status" value="2"/>
</dbReference>
<accession>A0A173W979</accession>
<comment type="subcellular location">
    <subcellularLocation>
        <location evidence="1 14">Cytoplasm</location>
    </subcellularLocation>
</comment>
<dbReference type="OrthoDB" id="9779889at2"/>
<dbReference type="InterPro" id="IPR008971">
    <property type="entry name" value="HSP40/DnaJ_pept-bd"/>
</dbReference>
<evidence type="ECO:0000256" key="10">
    <source>
        <dbReference type="ARBA" id="ARBA00023186"/>
    </source>
</evidence>
<dbReference type="Pfam" id="PF01556">
    <property type="entry name" value="DnaJ_C"/>
    <property type="match status" value="1"/>
</dbReference>
<evidence type="ECO:0000256" key="15">
    <source>
        <dbReference type="PROSITE-ProRule" id="PRU00546"/>
    </source>
</evidence>
<comment type="subunit">
    <text evidence="2 14">Homodimer.</text>
</comment>
<dbReference type="Pfam" id="PF00226">
    <property type="entry name" value="DnaJ"/>
    <property type="match status" value="1"/>
</dbReference>
<evidence type="ECO:0000256" key="1">
    <source>
        <dbReference type="ARBA" id="ARBA00004496"/>
    </source>
</evidence>
<comment type="domain">
    <text evidence="14">The J domain is necessary and sufficient to stimulate DnaK ATPase activity. Zinc center 1 plays an important role in the autonomous, DnaK-independent chaperone activity of DnaJ. Zinc center 2 is essential for interaction with DnaK and for DnaJ activity.</text>
</comment>
<keyword evidence="19" id="KW-1185">Reference proteome</keyword>
<evidence type="ECO:0000313" key="19">
    <source>
        <dbReference type="Proteomes" id="UP000095546"/>
    </source>
</evidence>
<dbReference type="InterPro" id="IPR001623">
    <property type="entry name" value="DnaJ_domain"/>
</dbReference>
<keyword evidence="6 14" id="KW-0677">Repeat</keyword>
<evidence type="ECO:0000256" key="3">
    <source>
        <dbReference type="ARBA" id="ARBA00022490"/>
    </source>
</evidence>
<evidence type="ECO:0000259" key="17">
    <source>
        <dbReference type="PROSITE" id="PS51188"/>
    </source>
</evidence>
<dbReference type="FunFam" id="2.60.260.20:FF:000004">
    <property type="entry name" value="Molecular chaperone DnaJ"/>
    <property type="match status" value="1"/>
</dbReference>
<feature type="binding site" evidence="14">
    <location>
        <position position="178"/>
    </location>
    <ligand>
        <name>Zn(2+)</name>
        <dbReference type="ChEBI" id="CHEBI:29105"/>
        <label>2</label>
    </ligand>
</feature>
<evidence type="ECO:0000256" key="2">
    <source>
        <dbReference type="ARBA" id="ARBA00011738"/>
    </source>
</evidence>
<gene>
    <name evidence="14 18" type="primary">dnaJ</name>
    <name evidence="18" type="ORF">ERS852385_00077</name>
</gene>
<feature type="binding site" evidence="14">
    <location>
        <position position="181"/>
    </location>
    <ligand>
        <name>Zn(2+)</name>
        <dbReference type="ChEBI" id="CHEBI:29105"/>
        <label>2</label>
    </ligand>
</feature>
<feature type="binding site" evidence="14">
    <location>
        <position position="207"/>
    </location>
    <ligand>
        <name>Zn(2+)</name>
        <dbReference type="ChEBI" id="CHEBI:29105"/>
        <label>2</label>
    </ligand>
</feature>
<dbReference type="PROSITE" id="PS50076">
    <property type="entry name" value="DNAJ_2"/>
    <property type="match status" value="1"/>
</dbReference>
<dbReference type="GO" id="GO:0009408">
    <property type="term" value="P:response to heat"/>
    <property type="evidence" value="ECO:0007669"/>
    <property type="project" value="InterPro"/>
</dbReference>
<evidence type="ECO:0000256" key="6">
    <source>
        <dbReference type="ARBA" id="ARBA00022737"/>
    </source>
</evidence>
<protein>
    <recommendedName>
        <fullName evidence="13 14">Chaperone protein DnaJ</fullName>
    </recommendedName>
</protein>
<dbReference type="InterPro" id="IPR001305">
    <property type="entry name" value="HSP_DnaJ_Cys-rich_dom"/>
</dbReference>
<keyword evidence="4 14" id="KW-0235">DNA replication</keyword>
<feature type="domain" description="CR-type" evidence="17">
    <location>
        <begin position="148"/>
        <end position="230"/>
    </location>
</feature>
<dbReference type="InterPro" id="IPR002939">
    <property type="entry name" value="DnaJ_C"/>
</dbReference>
<dbReference type="GO" id="GO:0005524">
    <property type="term" value="F:ATP binding"/>
    <property type="evidence" value="ECO:0007669"/>
    <property type="project" value="InterPro"/>
</dbReference>
<evidence type="ECO:0000259" key="16">
    <source>
        <dbReference type="PROSITE" id="PS50076"/>
    </source>
</evidence>
<dbReference type="EMBL" id="CYYU01000001">
    <property type="protein sequence ID" value="CUN35017.1"/>
    <property type="molecule type" value="Genomic_DNA"/>
</dbReference>